<evidence type="ECO:0000256" key="2">
    <source>
        <dbReference type="SAM" id="SignalP"/>
    </source>
</evidence>
<dbReference type="Gene3D" id="3.40.190.10">
    <property type="entry name" value="Periplasmic binding protein-like II"/>
    <property type="match status" value="1"/>
</dbReference>
<sequence length="498" mass="55269">MKKKILSMLLCTVITAGMLAGCGSSTSDTSGSSVQTEASQEAADSAAQTETASESDAQTEASAETSETDGEKIVVTIGDFPNKEADPALWEVYQGYVEKFKEIRPDVEIIQDEKSYSVDSFATTAATGQLANLFRVAFTEPQACIDSGYVRDVTDIFVERGYADGLNDDVMEMLTADGKYYGIPMTGYSMGMWYNVNLFKQAGLVNEDGTLQYPTTWDEVIETAQIIKEKTGQAGFGFQGMGNQAGWVMQNLDWAYGAELMVEEEDGSYKATFATPELEEAFQIYYDMKWKYDVLPANTQMERADVVRMMATDQLGMCVCAEDWWDSAVLEYGMDISNIGCSPLPAGPAGTYSLTGGNLMMFSKDTTDEQVEALFDWMEMIGNGPVLSDVAKENLVDQLEAKKADGRVIKVPSFDVWKDEAWQADLAAIYEPYVNIDPVVQVPMMNDQVKMHPEYRVHSQDLYATMTECIQEVLTNENVDIMQLLTEKESDFQKDFLD</sequence>
<name>A0A9D2QX94_9FIRM</name>
<gene>
    <name evidence="3" type="ORF">H9912_05910</name>
</gene>
<reference evidence="3" key="1">
    <citation type="journal article" date="2021" name="PeerJ">
        <title>Extensive microbial diversity within the chicken gut microbiome revealed by metagenomics and culture.</title>
        <authorList>
            <person name="Gilroy R."/>
            <person name="Ravi A."/>
            <person name="Getino M."/>
            <person name="Pursley I."/>
            <person name="Horton D.L."/>
            <person name="Alikhan N.F."/>
            <person name="Baker D."/>
            <person name="Gharbi K."/>
            <person name="Hall N."/>
            <person name="Watson M."/>
            <person name="Adriaenssens E.M."/>
            <person name="Foster-Nyarko E."/>
            <person name="Jarju S."/>
            <person name="Secka A."/>
            <person name="Antonio M."/>
            <person name="Oren A."/>
            <person name="Chaudhuri R.R."/>
            <person name="La Ragione R."/>
            <person name="Hildebrand F."/>
            <person name="Pallen M.J."/>
        </authorList>
    </citation>
    <scope>NUCLEOTIDE SEQUENCE</scope>
    <source>
        <strain evidence="3">ChiHjej8B7-25341</strain>
    </source>
</reference>
<organism evidence="3 4">
    <name type="scientific">Candidatus Eisenbergiella stercorigallinarum</name>
    <dbReference type="NCBI Taxonomy" id="2838557"/>
    <lineage>
        <taxon>Bacteria</taxon>
        <taxon>Bacillati</taxon>
        <taxon>Bacillota</taxon>
        <taxon>Clostridia</taxon>
        <taxon>Lachnospirales</taxon>
        <taxon>Lachnospiraceae</taxon>
        <taxon>Eisenbergiella</taxon>
    </lineage>
</organism>
<feature type="chain" id="PRO_5038767525" evidence="2">
    <location>
        <begin position="21"/>
        <end position="498"/>
    </location>
</feature>
<accession>A0A9D2QX94</accession>
<dbReference type="Pfam" id="PF01547">
    <property type="entry name" value="SBP_bac_1"/>
    <property type="match status" value="1"/>
</dbReference>
<dbReference type="Proteomes" id="UP000823851">
    <property type="component" value="Unassembled WGS sequence"/>
</dbReference>
<protein>
    <submittedName>
        <fullName evidence="3">Extracellular solute-binding protein</fullName>
    </submittedName>
</protein>
<dbReference type="PANTHER" id="PTHR43649:SF16">
    <property type="entry name" value="SUGAR-BINDING LIPOPROTEIN"/>
    <property type="match status" value="1"/>
</dbReference>
<dbReference type="PROSITE" id="PS51257">
    <property type="entry name" value="PROKAR_LIPOPROTEIN"/>
    <property type="match status" value="1"/>
</dbReference>
<evidence type="ECO:0000256" key="1">
    <source>
        <dbReference type="SAM" id="MobiDB-lite"/>
    </source>
</evidence>
<dbReference type="InterPro" id="IPR006059">
    <property type="entry name" value="SBP"/>
</dbReference>
<proteinExistence type="predicted"/>
<dbReference type="InterPro" id="IPR050490">
    <property type="entry name" value="Bact_solute-bd_prot1"/>
</dbReference>
<comment type="caution">
    <text evidence="3">The sequence shown here is derived from an EMBL/GenBank/DDBJ whole genome shotgun (WGS) entry which is preliminary data.</text>
</comment>
<evidence type="ECO:0000313" key="4">
    <source>
        <dbReference type="Proteomes" id="UP000823851"/>
    </source>
</evidence>
<dbReference type="AlphaFoldDB" id="A0A9D2QX94"/>
<keyword evidence="2" id="KW-0732">Signal</keyword>
<feature type="region of interest" description="Disordered" evidence="1">
    <location>
        <begin position="25"/>
        <end position="72"/>
    </location>
</feature>
<feature type="signal peptide" evidence="2">
    <location>
        <begin position="1"/>
        <end position="20"/>
    </location>
</feature>
<feature type="compositionally biased region" description="Low complexity" evidence="1">
    <location>
        <begin position="25"/>
        <end position="56"/>
    </location>
</feature>
<reference evidence="3" key="2">
    <citation type="submission" date="2021-04" db="EMBL/GenBank/DDBJ databases">
        <authorList>
            <person name="Gilroy R."/>
        </authorList>
    </citation>
    <scope>NUCLEOTIDE SEQUENCE</scope>
    <source>
        <strain evidence="3">ChiHjej8B7-25341</strain>
    </source>
</reference>
<dbReference type="PANTHER" id="PTHR43649">
    <property type="entry name" value="ARABINOSE-BINDING PROTEIN-RELATED"/>
    <property type="match status" value="1"/>
</dbReference>
<dbReference type="EMBL" id="DWUW01000165">
    <property type="protein sequence ID" value="HJD31459.1"/>
    <property type="molecule type" value="Genomic_DNA"/>
</dbReference>
<evidence type="ECO:0000313" key="3">
    <source>
        <dbReference type="EMBL" id="HJD31459.1"/>
    </source>
</evidence>
<dbReference type="SUPFAM" id="SSF53850">
    <property type="entry name" value="Periplasmic binding protein-like II"/>
    <property type="match status" value="1"/>
</dbReference>